<evidence type="ECO:0000256" key="7">
    <source>
        <dbReference type="RuleBase" id="RU362048"/>
    </source>
</evidence>
<dbReference type="Proteomes" id="UP000002231">
    <property type="component" value="Chromosome"/>
</dbReference>
<dbReference type="PANTHER" id="PTHR33508">
    <property type="entry name" value="UPF0056 MEMBRANE PROTEIN YHCE"/>
    <property type="match status" value="1"/>
</dbReference>
<evidence type="ECO:0000256" key="6">
    <source>
        <dbReference type="ARBA" id="ARBA00023136"/>
    </source>
</evidence>
<evidence type="ECO:0000256" key="3">
    <source>
        <dbReference type="ARBA" id="ARBA00022475"/>
    </source>
</evidence>
<dbReference type="EMBL" id="CP002163">
    <property type="protein sequence ID" value="ADM89879.1"/>
    <property type="molecule type" value="Genomic_DNA"/>
</dbReference>
<feature type="transmembrane region" description="Helical" evidence="7">
    <location>
        <begin position="42"/>
        <end position="62"/>
    </location>
</feature>
<feature type="transmembrane region" description="Helical" evidence="7">
    <location>
        <begin position="68"/>
        <end position="90"/>
    </location>
</feature>
<accession>E0TJA2</accession>
<dbReference type="AlphaFoldDB" id="E0TJA2"/>
<dbReference type="PANTHER" id="PTHR33508:SF1">
    <property type="entry name" value="UPF0056 MEMBRANE PROTEIN YHCE"/>
    <property type="match status" value="1"/>
</dbReference>
<protein>
    <recommendedName>
        <fullName evidence="7">UPF0056 inner membrane protein</fullName>
    </recommendedName>
</protein>
<evidence type="ECO:0000256" key="2">
    <source>
        <dbReference type="ARBA" id="ARBA00009784"/>
    </source>
</evidence>
<keyword evidence="9" id="KW-1185">Reference proteome</keyword>
<dbReference type="STRING" id="706194.SMCARI_046"/>
<feature type="transmembrane region" description="Helical" evidence="7">
    <location>
        <begin position="102"/>
        <end position="123"/>
    </location>
</feature>
<proteinExistence type="inferred from homology"/>
<dbReference type="GO" id="GO:0005886">
    <property type="term" value="C:plasma membrane"/>
    <property type="evidence" value="ECO:0007669"/>
    <property type="project" value="UniProtKB-SubCell"/>
</dbReference>
<dbReference type="HOGENOM" id="CLU_079909_1_0_10"/>
<keyword evidence="4 7" id="KW-0812">Transmembrane</keyword>
<evidence type="ECO:0000256" key="5">
    <source>
        <dbReference type="ARBA" id="ARBA00022989"/>
    </source>
</evidence>
<gene>
    <name evidence="8" type="ordered locus">SMCARI_046</name>
</gene>
<keyword evidence="3" id="KW-1003">Cell membrane</keyword>
<evidence type="ECO:0000313" key="9">
    <source>
        <dbReference type="Proteomes" id="UP000002231"/>
    </source>
</evidence>
<name>E0TJA2_KARMC</name>
<comment type="similarity">
    <text evidence="2 7">Belongs to the UPF0056 (MarC) family.</text>
</comment>
<keyword evidence="6 7" id="KW-0472">Membrane</keyword>
<sequence length="200" mass="22810">MEHIKLFCTCFLIIFSIIDIIGNAPIIIGYLKNGFKINVNQIILLSSVIFLFFLFLGDYFFNIFGIDIYSFSLAGSIILFIISLEMILGINFQKIKKSAQISIIPISFPLIAGPGSVTTLISLTENYDIKIILLSLIINIIIVYFVLKNISFIEKKINNEYLNIFKKLFGIILLSFSIKLFVRNICYIFNSENILNLIKP</sequence>
<dbReference type="InterPro" id="IPR002771">
    <property type="entry name" value="Multi_antbiot-R_MarC"/>
</dbReference>
<feature type="transmembrane region" description="Helical" evidence="7">
    <location>
        <begin position="168"/>
        <end position="190"/>
    </location>
</feature>
<evidence type="ECO:0000256" key="1">
    <source>
        <dbReference type="ARBA" id="ARBA00004651"/>
    </source>
</evidence>
<feature type="transmembrane region" description="Helical" evidence="7">
    <location>
        <begin position="6"/>
        <end position="30"/>
    </location>
</feature>
<dbReference type="Pfam" id="PF01914">
    <property type="entry name" value="MarC"/>
    <property type="match status" value="1"/>
</dbReference>
<feature type="transmembrane region" description="Helical" evidence="7">
    <location>
        <begin position="129"/>
        <end position="147"/>
    </location>
</feature>
<evidence type="ECO:0000256" key="4">
    <source>
        <dbReference type="ARBA" id="ARBA00022692"/>
    </source>
</evidence>
<evidence type="ECO:0000313" key="8">
    <source>
        <dbReference type="EMBL" id="ADM89879.1"/>
    </source>
</evidence>
<reference evidence="9" key="1">
    <citation type="journal article" date="2010" name="Genome Biol. Evol.">
        <title>Functional convergence in reduced genomes of bacterial symbionts spanning 200 My of evolution.</title>
        <authorList>
            <person name="McCutcheon J.P."/>
            <person name="Moran N.A."/>
        </authorList>
    </citation>
    <scope>NUCLEOTIDE SEQUENCE [LARGE SCALE GENOMIC DNA]</scope>
    <source>
        <strain evidence="9">CARI</strain>
    </source>
</reference>
<keyword evidence="5 7" id="KW-1133">Transmembrane helix</keyword>
<organism evidence="8 9">
    <name type="scientific">Karelsulcia muelleri (strain CARI)</name>
    <name type="common">Sulcia muelleri</name>
    <dbReference type="NCBI Taxonomy" id="706194"/>
    <lineage>
        <taxon>Bacteria</taxon>
        <taxon>Pseudomonadati</taxon>
        <taxon>Bacteroidota</taxon>
        <taxon>Flavobacteriia</taxon>
        <taxon>Flavobacteriales</taxon>
        <taxon>Candidatus Karelsulcia</taxon>
    </lineage>
</organism>
<dbReference type="KEGG" id="sum:SMCARI_046"/>
<comment type="subcellular location">
    <subcellularLocation>
        <location evidence="7">Cell inner membrane</location>
        <topology evidence="7">Multi-pass membrane protein</topology>
    </subcellularLocation>
    <subcellularLocation>
        <location evidence="1">Cell membrane</location>
        <topology evidence="1">Multi-pass membrane protein</topology>
    </subcellularLocation>
</comment>
<dbReference type="BioCyc" id="CSUL706194:GH8S-46-MONOMER"/>